<dbReference type="Proteomes" id="UP000593579">
    <property type="component" value="Unassembled WGS sequence"/>
</dbReference>
<dbReference type="EMBL" id="JABEZY010256593">
    <property type="protein sequence ID" value="MBA0753491.1"/>
    <property type="molecule type" value="Genomic_DNA"/>
</dbReference>
<evidence type="ECO:0000313" key="2">
    <source>
        <dbReference type="EMBL" id="MBA0753491.1"/>
    </source>
</evidence>
<sequence>MCLSKCFVDGERPLNLTNLEELYLDSNSFANSLLAQLSGFSNLKSLNIRNNQLKGSINIKDLNALSNLEKLDMSNNEVKEFVPTKNKENESLEKLKVATLNNVFINGTVSLMQLLETFSSVNTLYLRDNHFNDTISTQDQLHVSSKIEELVLDGSYINNNIPQGIGVLASLKILSLRGCGLSGTLSTQGWCDLWKLEVLDLGENAIEGTLPPCLANLSSLDYLDIFDNQFTGKGASTALANLTLL</sequence>
<name>A0A7J9CYL3_GOSGO</name>
<evidence type="ECO:0000313" key="3">
    <source>
        <dbReference type="Proteomes" id="UP000593579"/>
    </source>
</evidence>
<keyword evidence="1" id="KW-0732">Signal</keyword>
<dbReference type="PANTHER" id="PTHR48060:SF21">
    <property type="entry name" value="L DOMAIN-LIKE PROTEIN"/>
    <property type="match status" value="1"/>
</dbReference>
<dbReference type="InterPro" id="IPR053211">
    <property type="entry name" value="DNA_repair-toleration"/>
</dbReference>
<dbReference type="Gene3D" id="3.80.10.10">
    <property type="entry name" value="Ribonuclease Inhibitor"/>
    <property type="match status" value="1"/>
</dbReference>
<reference evidence="2 3" key="1">
    <citation type="journal article" date="2019" name="Genome Biol. Evol.">
        <title>Insights into the evolution of the New World diploid cottons (Gossypium, subgenus Houzingenia) based on genome sequencing.</title>
        <authorList>
            <person name="Grover C.E."/>
            <person name="Arick M.A. 2nd"/>
            <person name="Thrash A."/>
            <person name="Conover J.L."/>
            <person name="Sanders W.S."/>
            <person name="Peterson D.G."/>
            <person name="Frelichowski J.E."/>
            <person name="Scheffler J.A."/>
            <person name="Scheffler B.E."/>
            <person name="Wendel J.F."/>
        </authorList>
    </citation>
    <scope>NUCLEOTIDE SEQUENCE [LARGE SCALE GENOMIC DNA]</scope>
    <source>
        <strain evidence="2">5</strain>
        <tissue evidence="2">Leaf</tissue>
    </source>
</reference>
<dbReference type="Pfam" id="PF13516">
    <property type="entry name" value="LRR_6"/>
    <property type="match status" value="1"/>
</dbReference>
<dbReference type="InterPro" id="IPR032675">
    <property type="entry name" value="LRR_dom_sf"/>
</dbReference>
<dbReference type="OrthoDB" id="4691307at2759"/>
<organism evidence="2 3">
    <name type="scientific">Gossypium gossypioides</name>
    <name type="common">Mexican cotton</name>
    <name type="synonym">Selera gossypioides</name>
    <dbReference type="NCBI Taxonomy" id="34282"/>
    <lineage>
        <taxon>Eukaryota</taxon>
        <taxon>Viridiplantae</taxon>
        <taxon>Streptophyta</taxon>
        <taxon>Embryophyta</taxon>
        <taxon>Tracheophyta</taxon>
        <taxon>Spermatophyta</taxon>
        <taxon>Magnoliopsida</taxon>
        <taxon>eudicotyledons</taxon>
        <taxon>Gunneridae</taxon>
        <taxon>Pentapetalae</taxon>
        <taxon>rosids</taxon>
        <taxon>malvids</taxon>
        <taxon>Malvales</taxon>
        <taxon>Malvaceae</taxon>
        <taxon>Malvoideae</taxon>
        <taxon>Gossypium</taxon>
    </lineage>
</organism>
<gene>
    <name evidence="2" type="ORF">Gogos_022151</name>
</gene>
<dbReference type="SUPFAM" id="SSF52047">
    <property type="entry name" value="RNI-like"/>
    <property type="match status" value="1"/>
</dbReference>
<dbReference type="InterPro" id="IPR001611">
    <property type="entry name" value="Leu-rich_rpt"/>
</dbReference>
<dbReference type="PANTHER" id="PTHR48060">
    <property type="entry name" value="DNA DAMAGE-REPAIR/TOLERATION PROTEIN DRT100"/>
    <property type="match status" value="1"/>
</dbReference>
<accession>A0A7J9CYL3</accession>
<comment type="caution">
    <text evidence="2">The sequence shown here is derived from an EMBL/GenBank/DDBJ whole genome shotgun (WGS) entry which is preliminary data.</text>
</comment>
<evidence type="ECO:0000256" key="1">
    <source>
        <dbReference type="ARBA" id="ARBA00022729"/>
    </source>
</evidence>
<dbReference type="Pfam" id="PF00560">
    <property type="entry name" value="LRR_1"/>
    <property type="match status" value="2"/>
</dbReference>
<keyword evidence="3" id="KW-1185">Reference proteome</keyword>
<protein>
    <submittedName>
        <fullName evidence="2">Uncharacterized protein</fullName>
    </submittedName>
</protein>
<dbReference type="AlphaFoldDB" id="A0A7J9CYL3"/>
<proteinExistence type="predicted"/>